<comment type="caution">
    <text evidence="2">The sequence shown here is derived from an EMBL/GenBank/DDBJ whole genome shotgun (WGS) entry which is preliminary data.</text>
</comment>
<gene>
    <name evidence="2" type="ORF">AFI02nite_00270</name>
</gene>
<protein>
    <recommendedName>
        <fullName evidence="1">GGDEF domain-containing protein</fullName>
    </recommendedName>
</protein>
<dbReference type="PROSITE" id="PS50887">
    <property type="entry name" value="GGDEF"/>
    <property type="match status" value="1"/>
</dbReference>
<dbReference type="SUPFAM" id="SSF55073">
    <property type="entry name" value="Nucleotide cyclase"/>
    <property type="match status" value="1"/>
</dbReference>
<dbReference type="InterPro" id="IPR029787">
    <property type="entry name" value="Nucleotide_cyclase"/>
</dbReference>
<sequence>MLDSVNVTNSEEKAERIRSAIEKELIADLHVTVSIGGVVDDDTTFSDAYKRADAALYHSKNNG</sequence>
<name>A0A510UFB0_ALIFS</name>
<dbReference type="Proteomes" id="UP000321787">
    <property type="component" value="Unassembled WGS sequence"/>
</dbReference>
<evidence type="ECO:0000313" key="3">
    <source>
        <dbReference type="Proteomes" id="UP000321787"/>
    </source>
</evidence>
<dbReference type="InterPro" id="IPR000160">
    <property type="entry name" value="GGDEF_dom"/>
</dbReference>
<accession>A0A510UFB0</accession>
<evidence type="ECO:0000259" key="1">
    <source>
        <dbReference type="PROSITE" id="PS50887"/>
    </source>
</evidence>
<dbReference type="EMBL" id="BJTZ01000001">
    <property type="protein sequence ID" value="GEK11991.1"/>
    <property type="molecule type" value="Genomic_DNA"/>
</dbReference>
<organism evidence="2 3">
    <name type="scientific">Aliivibrio fischeri</name>
    <name type="common">Vibrio fischeri</name>
    <dbReference type="NCBI Taxonomy" id="668"/>
    <lineage>
        <taxon>Bacteria</taxon>
        <taxon>Pseudomonadati</taxon>
        <taxon>Pseudomonadota</taxon>
        <taxon>Gammaproteobacteria</taxon>
        <taxon>Vibrionales</taxon>
        <taxon>Vibrionaceae</taxon>
        <taxon>Aliivibrio</taxon>
    </lineage>
</organism>
<feature type="domain" description="GGDEF" evidence="1">
    <location>
        <begin position="1"/>
        <end position="63"/>
    </location>
</feature>
<evidence type="ECO:0000313" key="2">
    <source>
        <dbReference type="EMBL" id="GEK11991.1"/>
    </source>
</evidence>
<proteinExistence type="predicted"/>
<dbReference type="AlphaFoldDB" id="A0A510UFB0"/>
<dbReference type="Gene3D" id="3.30.70.270">
    <property type="match status" value="1"/>
</dbReference>
<dbReference type="InterPro" id="IPR043128">
    <property type="entry name" value="Rev_trsase/Diguanyl_cyclase"/>
</dbReference>
<reference evidence="2 3" key="1">
    <citation type="submission" date="2019-07" db="EMBL/GenBank/DDBJ databases">
        <title>Whole genome shotgun sequence of Aliivibrio fischeri NBRC 101058.</title>
        <authorList>
            <person name="Hosoyama A."/>
            <person name="Uohara A."/>
            <person name="Ohji S."/>
            <person name="Ichikawa N."/>
        </authorList>
    </citation>
    <scope>NUCLEOTIDE SEQUENCE [LARGE SCALE GENOMIC DNA]</scope>
    <source>
        <strain evidence="2 3">NBRC 101058</strain>
    </source>
</reference>